<comment type="caution">
    <text evidence="4">The sequence shown here is derived from an EMBL/GenBank/DDBJ whole genome shotgun (WGS) entry which is preliminary data.</text>
</comment>
<organism evidence="4 5">
    <name type="scientific">Chlamydomonas schloesseri</name>
    <dbReference type="NCBI Taxonomy" id="2026947"/>
    <lineage>
        <taxon>Eukaryota</taxon>
        <taxon>Viridiplantae</taxon>
        <taxon>Chlorophyta</taxon>
        <taxon>core chlorophytes</taxon>
        <taxon>Chlorophyceae</taxon>
        <taxon>CS clade</taxon>
        <taxon>Chlamydomonadales</taxon>
        <taxon>Chlamydomonadaceae</taxon>
        <taxon>Chlamydomonas</taxon>
    </lineage>
</organism>
<keyword evidence="5" id="KW-1185">Reference proteome</keyword>
<evidence type="ECO:0000259" key="3">
    <source>
        <dbReference type="PROSITE" id="PS50222"/>
    </source>
</evidence>
<evidence type="ECO:0000256" key="2">
    <source>
        <dbReference type="SAM" id="MobiDB-lite"/>
    </source>
</evidence>
<feature type="domain" description="EF-hand" evidence="3">
    <location>
        <begin position="16"/>
        <end position="51"/>
    </location>
</feature>
<dbReference type="InterPro" id="IPR002048">
    <property type="entry name" value="EF_hand_dom"/>
</dbReference>
<sequence length="681" mass="69646">MAGRGPGGPSKAQQDKWNEQAMQLMKRHDQNGDGLLDPREMASAVNELCGTHGFSARSLTASLGLDQKLENSAYRWSPVEFSDLYRRVMLMTDTGGGGGGGGTGNAGADRLMGQAVDALRDLDAKTEANLKQCYNNYCRLTVAGGGKMMMDGDLKLSSSQWHQLCADVGLAQPVGPVPPADLGNIFAAASQRTSGLTLKQFLTALAMISPDLTTLTNHLVAQLGPQLRPRAGGDAPQPACFPLRNLDLKSQAAQAHWGVAQGVMSAANAFMKAGVLNGGGGGAGFAGAISAALQGAASGGGYPIEIEDASRQQRGGSGFASPAHTRGSAEPLSPIVGGPITAKLGGSGIKRSSLASMGGSNALGSLRTGSVNGSKGLDMPSNQMVLLDRLAAAEARITQLEQQQSFTREMMQAATAGGAAFAAAGGGGGRAPADGGGMQAASAPQVMALEAKLVAMEAELARVSPGADAPRLFAEVRDNLDLLSQKVEALTKTVERMGKKVESCESTSKAAEEGVRALQAPIQEATSGLASVRQVTDSLRSGVVSKETELMTTLVSRLSTAEGNIEALDGQLRKALRDGKVNGALPSKEALAAALAAGGYQELQAQQAAGTAPPAPSTPTSNGPSEVKEAPMAASTGQLKPGAAAGGERKGDDYFVQTLGVVQLDSEEDIRLQPISATAAF</sequence>
<dbReference type="GO" id="GO:0005509">
    <property type="term" value="F:calcium ion binding"/>
    <property type="evidence" value="ECO:0007669"/>
    <property type="project" value="InterPro"/>
</dbReference>
<protein>
    <recommendedName>
        <fullName evidence="3">EF-hand domain-containing protein</fullName>
    </recommendedName>
</protein>
<dbReference type="Proteomes" id="UP000613740">
    <property type="component" value="Unassembled WGS sequence"/>
</dbReference>
<dbReference type="EMBL" id="JAEHOD010000013">
    <property type="protein sequence ID" value="KAG2449858.1"/>
    <property type="molecule type" value="Genomic_DNA"/>
</dbReference>
<dbReference type="InterPro" id="IPR018247">
    <property type="entry name" value="EF_Hand_1_Ca_BS"/>
</dbReference>
<dbReference type="AlphaFoldDB" id="A0A836B7M5"/>
<gene>
    <name evidence="4" type="ORF">HYH02_005381</name>
</gene>
<dbReference type="PROSITE" id="PS50222">
    <property type="entry name" value="EF_HAND_2"/>
    <property type="match status" value="1"/>
</dbReference>
<feature type="region of interest" description="Disordered" evidence="2">
    <location>
        <begin position="311"/>
        <end position="336"/>
    </location>
</feature>
<dbReference type="Gene3D" id="1.10.238.10">
    <property type="entry name" value="EF-hand"/>
    <property type="match status" value="1"/>
</dbReference>
<accession>A0A836B7M5</accession>
<feature type="compositionally biased region" description="Low complexity" evidence="2">
    <location>
        <begin position="605"/>
        <end position="625"/>
    </location>
</feature>
<feature type="coiled-coil region" evidence="1">
    <location>
        <begin position="473"/>
        <end position="500"/>
    </location>
</feature>
<evidence type="ECO:0000313" key="5">
    <source>
        <dbReference type="Proteomes" id="UP000613740"/>
    </source>
</evidence>
<keyword evidence="1" id="KW-0175">Coiled coil</keyword>
<evidence type="ECO:0000256" key="1">
    <source>
        <dbReference type="SAM" id="Coils"/>
    </source>
</evidence>
<name>A0A836B7M5_9CHLO</name>
<evidence type="ECO:0000313" key="4">
    <source>
        <dbReference type="EMBL" id="KAG2449858.1"/>
    </source>
</evidence>
<feature type="region of interest" description="Disordered" evidence="2">
    <location>
        <begin position="605"/>
        <end position="650"/>
    </location>
</feature>
<dbReference type="PROSITE" id="PS00018">
    <property type="entry name" value="EF_HAND_1"/>
    <property type="match status" value="1"/>
</dbReference>
<dbReference type="OrthoDB" id="535491at2759"/>
<reference evidence="4" key="1">
    <citation type="journal article" date="2020" name="bioRxiv">
        <title>Comparative genomics of Chlamydomonas.</title>
        <authorList>
            <person name="Craig R.J."/>
            <person name="Hasan A.R."/>
            <person name="Ness R.W."/>
            <person name="Keightley P.D."/>
        </authorList>
    </citation>
    <scope>NUCLEOTIDE SEQUENCE</scope>
    <source>
        <strain evidence="4">CCAP 11/173</strain>
    </source>
</reference>
<proteinExistence type="predicted"/>
<feature type="coiled-coil region" evidence="1">
    <location>
        <begin position="383"/>
        <end position="410"/>
    </location>
</feature>